<dbReference type="InterPro" id="IPR053714">
    <property type="entry name" value="Iso_Racemase_Enz_sf"/>
</dbReference>
<proteinExistence type="inferred from homology"/>
<comment type="similarity">
    <text evidence="1">Belongs to the HyuE racemase family.</text>
</comment>
<name>A0ABT9SE08_9BURK</name>
<evidence type="ECO:0000313" key="3">
    <source>
        <dbReference type="Proteomes" id="UP001226867"/>
    </source>
</evidence>
<dbReference type="EMBL" id="JAUSRO010000013">
    <property type="protein sequence ID" value="MDP9901622.1"/>
    <property type="molecule type" value="Genomic_DNA"/>
</dbReference>
<dbReference type="RefSeq" id="WP_307691393.1">
    <property type="nucleotide sequence ID" value="NZ_JAUSRO010000013.1"/>
</dbReference>
<dbReference type="Gene3D" id="3.40.50.12500">
    <property type="match status" value="1"/>
</dbReference>
<dbReference type="PANTHER" id="PTHR28047">
    <property type="entry name" value="PROTEIN DCG1"/>
    <property type="match status" value="1"/>
</dbReference>
<evidence type="ECO:0000256" key="1">
    <source>
        <dbReference type="ARBA" id="ARBA00038414"/>
    </source>
</evidence>
<dbReference type="Pfam" id="PF01177">
    <property type="entry name" value="Asp_Glu_race"/>
    <property type="match status" value="1"/>
</dbReference>
<gene>
    <name evidence="2" type="ORF">J2W36_003891</name>
</gene>
<sequence>MKLLVLNPNTTVAMTDKAVAEVRRLAPAHWAVRGVTAASGCEVIASRASFVTGAWAALQTLRAQDDWADAVLLACFGDPGLAALREVGAVPIIGMAESALREAVALGRPYHLVTAGAAWDAMLRETVRLESAEALLDGITVLDSTGLAMSRDPQRALRLLQVVLDGLQRRGAPTCILAGTGFAGMAEALRYDGVLIEGLGAAVRAAAR</sequence>
<reference evidence="2 3" key="1">
    <citation type="submission" date="2023-07" db="EMBL/GenBank/DDBJ databases">
        <title>Sorghum-associated microbial communities from plants grown in Nebraska, USA.</title>
        <authorList>
            <person name="Schachtman D."/>
        </authorList>
    </citation>
    <scope>NUCLEOTIDE SEQUENCE [LARGE SCALE GENOMIC DNA]</scope>
    <source>
        <strain evidence="2 3">DS1607</strain>
    </source>
</reference>
<keyword evidence="3" id="KW-1185">Reference proteome</keyword>
<dbReference type="InterPro" id="IPR052186">
    <property type="entry name" value="Hydantoin_racemase-like"/>
</dbReference>
<accession>A0ABT9SE08</accession>
<dbReference type="InterPro" id="IPR015942">
    <property type="entry name" value="Asp/Glu/hydantoin_racemase"/>
</dbReference>
<comment type="caution">
    <text evidence="2">The sequence shown here is derived from an EMBL/GenBank/DDBJ whole genome shotgun (WGS) entry which is preliminary data.</text>
</comment>
<protein>
    <submittedName>
        <fullName evidence="2">Asp/Glu/hydantoin racemase</fullName>
    </submittedName>
</protein>
<evidence type="ECO:0000313" key="2">
    <source>
        <dbReference type="EMBL" id="MDP9901622.1"/>
    </source>
</evidence>
<dbReference type="Proteomes" id="UP001226867">
    <property type="component" value="Unassembled WGS sequence"/>
</dbReference>
<organism evidence="2 3">
    <name type="scientific">Variovorax ginsengisoli</name>
    <dbReference type="NCBI Taxonomy" id="363844"/>
    <lineage>
        <taxon>Bacteria</taxon>
        <taxon>Pseudomonadati</taxon>
        <taxon>Pseudomonadota</taxon>
        <taxon>Betaproteobacteria</taxon>
        <taxon>Burkholderiales</taxon>
        <taxon>Comamonadaceae</taxon>
        <taxon>Variovorax</taxon>
    </lineage>
</organism>
<dbReference type="PANTHER" id="PTHR28047:SF5">
    <property type="entry name" value="PROTEIN DCG1"/>
    <property type="match status" value="1"/>
</dbReference>